<keyword evidence="4" id="KW-1185">Reference proteome</keyword>
<name>S7RBX4_GLOTA</name>
<feature type="region of interest" description="Disordered" evidence="2">
    <location>
        <begin position="1"/>
        <end position="32"/>
    </location>
</feature>
<dbReference type="KEGG" id="gtr:GLOTRDRAFT_141654"/>
<dbReference type="GeneID" id="19304840"/>
<sequence>MEDSQDEYTPTQAYDDWPALSPLARKRPRRSASDTCGVLTALQFGLGGALDSQTTDTQYLEALTVSPKLTAPTKPTKREALETKHALPSKSVPVRSNDSECARCRELQNKIAALTQELKNSNGLPPREVHSAWYYKTMYHAEMAKTDALTSALERCGGDIPLEEQSQEEFLSPSPIRKRTAKASSVKPEGIDLPPFFFL</sequence>
<keyword evidence="1" id="KW-0175">Coiled coil</keyword>
<proteinExistence type="predicted"/>
<evidence type="ECO:0000256" key="2">
    <source>
        <dbReference type="SAM" id="MobiDB-lite"/>
    </source>
</evidence>
<evidence type="ECO:0000256" key="1">
    <source>
        <dbReference type="SAM" id="Coils"/>
    </source>
</evidence>
<dbReference type="OrthoDB" id="2756430at2759"/>
<organism evidence="3 4">
    <name type="scientific">Gloeophyllum trabeum (strain ATCC 11539 / FP-39264 / Madison 617)</name>
    <name type="common">Brown rot fungus</name>
    <dbReference type="NCBI Taxonomy" id="670483"/>
    <lineage>
        <taxon>Eukaryota</taxon>
        <taxon>Fungi</taxon>
        <taxon>Dikarya</taxon>
        <taxon>Basidiomycota</taxon>
        <taxon>Agaricomycotina</taxon>
        <taxon>Agaricomycetes</taxon>
        <taxon>Gloeophyllales</taxon>
        <taxon>Gloeophyllaceae</taxon>
        <taxon>Gloeophyllum</taxon>
    </lineage>
</organism>
<evidence type="ECO:0000313" key="3">
    <source>
        <dbReference type="EMBL" id="EPQ49889.1"/>
    </source>
</evidence>
<dbReference type="AlphaFoldDB" id="S7RBX4"/>
<dbReference type="EMBL" id="KB469520">
    <property type="protein sequence ID" value="EPQ49889.1"/>
    <property type="molecule type" value="Genomic_DNA"/>
</dbReference>
<protein>
    <submittedName>
        <fullName evidence="3">Uncharacterized protein</fullName>
    </submittedName>
</protein>
<accession>S7RBX4</accession>
<dbReference type="RefSeq" id="XP_007871654.1">
    <property type="nucleotide sequence ID" value="XM_007873463.1"/>
</dbReference>
<evidence type="ECO:0000313" key="4">
    <source>
        <dbReference type="Proteomes" id="UP000030669"/>
    </source>
</evidence>
<reference evidence="3 4" key="1">
    <citation type="journal article" date="2012" name="Science">
        <title>The Paleozoic origin of enzymatic lignin decomposition reconstructed from 31 fungal genomes.</title>
        <authorList>
            <person name="Floudas D."/>
            <person name="Binder M."/>
            <person name="Riley R."/>
            <person name="Barry K."/>
            <person name="Blanchette R.A."/>
            <person name="Henrissat B."/>
            <person name="Martinez A.T."/>
            <person name="Otillar R."/>
            <person name="Spatafora J.W."/>
            <person name="Yadav J.S."/>
            <person name="Aerts A."/>
            <person name="Benoit I."/>
            <person name="Boyd A."/>
            <person name="Carlson A."/>
            <person name="Copeland A."/>
            <person name="Coutinho P.M."/>
            <person name="de Vries R.P."/>
            <person name="Ferreira P."/>
            <person name="Findley K."/>
            <person name="Foster B."/>
            <person name="Gaskell J."/>
            <person name="Glotzer D."/>
            <person name="Gorecki P."/>
            <person name="Heitman J."/>
            <person name="Hesse C."/>
            <person name="Hori C."/>
            <person name="Igarashi K."/>
            <person name="Jurgens J.A."/>
            <person name="Kallen N."/>
            <person name="Kersten P."/>
            <person name="Kohler A."/>
            <person name="Kuees U."/>
            <person name="Kumar T.K.A."/>
            <person name="Kuo A."/>
            <person name="LaButti K."/>
            <person name="Larrondo L.F."/>
            <person name="Lindquist E."/>
            <person name="Ling A."/>
            <person name="Lombard V."/>
            <person name="Lucas S."/>
            <person name="Lundell T."/>
            <person name="Martin R."/>
            <person name="McLaughlin D.J."/>
            <person name="Morgenstern I."/>
            <person name="Morin E."/>
            <person name="Murat C."/>
            <person name="Nagy L.G."/>
            <person name="Nolan M."/>
            <person name="Ohm R.A."/>
            <person name="Patyshakuliyeva A."/>
            <person name="Rokas A."/>
            <person name="Ruiz-Duenas F.J."/>
            <person name="Sabat G."/>
            <person name="Salamov A."/>
            <person name="Samejima M."/>
            <person name="Schmutz J."/>
            <person name="Slot J.C."/>
            <person name="St John F."/>
            <person name="Stenlid J."/>
            <person name="Sun H."/>
            <person name="Sun S."/>
            <person name="Syed K."/>
            <person name="Tsang A."/>
            <person name="Wiebenga A."/>
            <person name="Young D."/>
            <person name="Pisabarro A."/>
            <person name="Eastwood D.C."/>
            <person name="Martin F."/>
            <person name="Cullen D."/>
            <person name="Grigoriev I.V."/>
            <person name="Hibbett D.S."/>
        </authorList>
    </citation>
    <scope>NUCLEOTIDE SEQUENCE [LARGE SCALE GENOMIC DNA]</scope>
    <source>
        <strain evidence="3 4">ATCC 11539</strain>
    </source>
</reference>
<dbReference type="HOGENOM" id="CLU_1372340_0_0_1"/>
<dbReference type="Proteomes" id="UP000030669">
    <property type="component" value="Unassembled WGS sequence"/>
</dbReference>
<feature type="region of interest" description="Disordered" evidence="2">
    <location>
        <begin position="165"/>
        <end position="185"/>
    </location>
</feature>
<gene>
    <name evidence="3" type="ORF">GLOTRDRAFT_141654</name>
</gene>
<feature type="coiled-coil region" evidence="1">
    <location>
        <begin position="97"/>
        <end position="124"/>
    </location>
</feature>